<keyword evidence="8" id="KW-1185">Reference proteome</keyword>
<dbReference type="InterPro" id="IPR051533">
    <property type="entry name" value="WaaL-like"/>
</dbReference>
<evidence type="ECO:0000313" key="8">
    <source>
        <dbReference type="Proteomes" id="UP000034166"/>
    </source>
</evidence>
<feature type="transmembrane region" description="Helical" evidence="5">
    <location>
        <begin position="142"/>
        <end position="163"/>
    </location>
</feature>
<keyword evidence="2 5" id="KW-0812">Transmembrane</keyword>
<feature type="transmembrane region" description="Helical" evidence="5">
    <location>
        <begin position="113"/>
        <end position="136"/>
    </location>
</feature>
<keyword evidence="3 5" id="KW-1133">Transmembrane helix</keyword>
<comment type="caution">
    <text evidence="7">The sequence shown here is derived from an EMBL/GenBank/DDBJ whole genome shotgun (WGS) entry which is preliminary data.</text>
</comment>
<protein>
    <recommendedName>
        <fullName evidence="6">O-antigen ligase-related domain-containing protein</fullName>
    </recommendedName>
</protein>
<evidence type="ECO:0000313" key="7">
    <source>
        <dbReference type="EMBL" id="KKK36286.1"/>
    </source>
</evidence>
<feature type="transmembrane region" description="Helical" evidence="5">
    <location>
        <begin position="380"/>
        <end position="400"/>
    </location>
</feature>
<dbReference type="PATRIC" id="fig|1408103.3.peg.4477"/>
<feature type="transmembrane region" description="Helical" evidence="5">
    <location>
        <begin position="217"/>
        <end position="237"/>
    </location>
</feature>
<evidence type="ECO:0000256" key="1">
    <source>
        <dbReference type="ARBA" id="ARBA00004141"/>
    </source>
</evidence>
<evidence type="ECO:0000259" key="6">
    <source>
        <dbReference type="Pfam" id="PF04932"/>
    </source>
</evidence>
<evidence type="ECO:0000256" key="4">
    <source>
        <dbReference type="ARBA" id="ARBA00023136"/>
    </source>
</evidence>
<feature type="domain" description="O-antigen ligase-related" evidence="6">
    <location>
        <begin position="252"/>
        <end position="388"/>
    </location>
</feature>
<evidence type="ECO:0000256" key="3">
    <source>
        <dbReference type="ARBA" id="ARBA00022989"/>
    </source>
</evidence>
<feature type="transmembrane region" description="Helical" evidence="5">
    <location>
        <begin position="31"/>
        <end position="48"/>
    </location>
</feature>
<feature type="transmembrane region" description="Helical" evidence="5">
    <location>
        <begin position="170"/>
        <end position="193"/>
    </location>
</feature>
<feature type="transmembrane region" description="Helical" evidence="5">
    <location>
        <begin position="436"/>
        <end position="453"/>
    </location>
</feature>
<reference evidence="7 8" key="1">
    <citation type="submission" date="2015-04" db="EMBL/GenBank/DDBJ databases">
        <title>Taxonomic description and genome sequence of Bacillus campisalis sp. nov., a novel member of the genus Bacillus isolated from solar saltern.</title>
        <authorList>
            <person name="Mathan Kumar R."/>
            <person name="Kaur G."/>
            <person name="Kumar A."/>
            <person name="Singh N.K."/>
            <person name="Kaur N."/>
            <person name="Kumar N."/>
            <person name="Mayilraj S."/>
        </authorList>
    </citation>
    <scope>NUCLEOTIDE SEQUENCE [LARGE SCALE GENOMIC DNA]</scope>
    <source>
        <strain evidence="7 8">SA2-6</strain>
    </source>
</reference>
<gene>
    <name evidence="7" type="ORF">WQ57_20205</name>
</gene>
<feature type="transmembrane region" description="Helical" evidence="5">
    <location>
        <begin position="268"/>
        <end position="285"/>
    </location>
</feature>
<organism evidence="7 8">
    <name type="scientific">Mesobacillus campisalis</name>
    <dbReference type="NCBI Taxonomy" id="1408103"/>
    <lineage>
        <taxon>Bacteria</taxon>
        <taxon>Bacillati</taxon>
        <taxon>Bacillota</taxon>
        <taxon>Bacilli</taxon>
        <taxon>Bacillales</taxon>
        <taxon>Bacillaceae</taxon>
        <taxon>Mesobacillus</taxon>
    </lineage>
</organism>
<feature type="transmembrane region" description="Helical" evidence="5">
    <location>
        <begin position="292"/>
        <end position="314"/>
    </location>
</feature>
<dbReference type="PANTHER" id="PTHR37422">
    <property type="entry name" value="TEICHURONIC ACID BIOSYNTHESIS PROTEIN TUAE"/>
    <property type="match status" value="1"/>
</dbReference>
<accession>A0A0M2SRI4</accession>
<comment type="subcellular location">
    <subcellularLocation>
        <location evidence="1">Membrane</location>
        <topology evidence="1">Multi-pass membrane protein</topology>
    </subcellularLocation>
</comment>
<feature type="transmembrane region" description="Helical" evidence="5">
    <location>
        <begin position="83"/>
        <end position="101"/>
    </location>
</feature>
<dbReference type="InterPro" id="IPR007016">
    <property type="entry name" value="O-antigen_ligase-rel_domated"/>
</dbReference>
<feature type="transmembrane region" description="Helical" evidence="5">
    <location>
        <begin position="244"/>
        <end position="262"/>
    </location>
</feature>
<evidence type="ECO:0000256" key="2">
    <source>
        <dbReference type="ARBA" id="ARBA00022692"/>
    </source>
</evidence>
<name>A0A0M2SRI4_9BACI</name>
<dbReference type="GO" id="GO:0016020">
    <property type="term" value="C:membrane"/>
    <property type="evidence" value="ECO:0007669"/>
    <property type="project" value="UniProtKB-SubCell"/>
</dbReference>
<feature type="transmembrane region" description="Helical" evidence="5">
    <location>
        <begin position="412"/>
        <end position="430"/>
    </location>
</feature>
<dbReference type="AlphaFoldDB" id="A0A0M2SRI4"/>
<dbReference type="Pfam" id="PF04932">
    <property type="entry name" value="Wzy_C"/>
    <property type="match status" value="1"/>
</dbReference>
<keyword evidence="4 5" id="KW-0472">Membrane</keyword>
<dbReference type="NCBIfam" id="NF047675">
    <property type="entry name" value="TeichurnBiosyTuaE"/>
    <property type="match status" value="1"/>
</dbReference>
<dbReference type="Proteomes" id="UP000034166">
    <property type="component" value="Unassembled WGS sequence"/>
</dbReference>
<evidence type="ECO:0000256" key="5">
    <source>
        <dbReference type="SAM" id="Phobius"/>
    </source>
</evidence>
<dbReference type="EMBL" id="LAYY01000035">
    <property type="protein sequence ID" value="KKK36286.1"/>
    <property type="molecule type" value="Genomic_DNA"/>
</dbReference>
<proteinExistence type="predicted"/>
<dbReference type="PANTHER" id="PTHR37422:SF23">
    <property type="entry name" value="TEICHURONIC ACID BIOSYNTHESIS PROTEIN TUAE"/>
    <property type="match status" value="1"/>
</dbReference>
<sequence length="464" mass="52082">MSRRRLVQIASAGTSLLAVMALASMNQLYLIFPGFWMVLILAVFLQPYVDSKKLFHGSMYLLVAATFLNQSVISINLGVFSLFMYRLVLIAASVLFIIHITKERNLFRYWDQVHVKGSLLFLLFWLGYGTVSLIWAKSIIEGLKYLFLLGSGILFIFLAVFTFTKISRLYLFYGIWMIMTFGLLILGLVNHFWQVQLPSSTLYGASEYKLGYPTAVFFNQNDFAAFLTISFCFYLAAAKNSKGVWIKTSAILLAVLSVYIVFLTESRASLLAMMAALAVYLFILLPAVLKKAAILAGSAITIAGTVAFAGSLMMEPMVDSTSSNAVRVNLLRNTLHYVLDTFGFGVGAGNLPFYLEHEPVYETDSVIEVHNWLAELLGNFGLFIFLGYIAMYAILFFSLYTLHKQEKRHKMLLEAGMVAMAAFLVASISPSSVSNLFFHWVFLGFVMAVVSVFKSKKQEKENFY</sequence>